<dbReference type="FunFam" id="1.25.40.10:FF:000158">
    <property type="entry name" value="pentatricopeptide repeat-containing protein At2g33680"/>
    <property type="match status" value="1"/>
</dbReference>
<evidence type="ECO:0000313" key="3">
    <source>
        <dbReference type="EMBL" id="KAH7432703.1"/>
    </source>
</evidence>
<evidence type="ECO:0008006" key="5">
    <source>
        <dbReference type="Google" id="ProtNLM"/>
    </source>
</evidence>
<gene>
    <name evidence="3" type="ORF">KP509_07G035900</name>
</gene>
<dbReference type="InterPro" id="IPR002885">
    <property type="entry name" value="PPR_rpt"/>
</dbReference>
<dbReference type="FunFam" id="1.25.40.10:FF:000351">
    <property type="entry name" value="Pentatricopeptide repeat-containing protein"/>
    <property type="match status" value="1"/>
</dbReference>
<dbReference type="NCBIfam" id="TIGR00756">
    <property type="entry name" value="PPR"/>
    <property type="match status" value="6"/>
</dbReference>
<comment type="caution">
    <text evidence="3">The sequence shown here is derived from an EMBL/GenBank/DDBJ whole genome shotgun (WGS) entry which is preliminary data.</text>
</comment>
<dbReference type="InterPro" id="IPR011990">
    <property type="entry name" value="TPR-like_helical_dom_sf"/>
</dbReference>
<feature type="repeat" description="PPR" evidence="2">
    <location>
        <begin position="378"/>
        <end position="412"/>
    </location>
</feature>
<dbReference type="PROSITE" id="PS51375">
    <property type="entry name" value="PPR"/>
    <property type="match status" value="6"/>
</dbReference>
<feature type="repeat" description="PPR" evidence="2">
    <location>
        <begin position="73"/>
        <end position="107"/>
    </location>
</feature>
<dbReference type="GO" id="GO:0009451">
    <property type="term" value="P:RNA modification"/>
    <property type="evidence" value="ECO:0007669"/>
    <property type="project" value="InterPro"/>
</dbReference>
<feature type="repeat" description="PPR" evidence="2">
    <location>
        <begin position="580"/>
        <end position="614"/>
    </location>
</feature>
<dbReference type="FunFam" id="1.25.40.10:FF:000381">
    <property type="entry name" value="Pentatricopeptide repeat-containing protein"/>
    <property type="match status" value="2"/>
</dbReference>
<dbReference type="Proteomes" id="UP000825935">
    <property type="component" value="Chromosome 7"/>
</dbReference>
<organism evidence="3 4">
    <name type="scientific">Ceratopteris richardii</name>
    <name type="common">Triangle waterfern</name>
    <dbReference type="NCBI Taxonomy" id="49495"/>
    <lineage>
        <taxon>Eukaryota</taxon>
        <taxon>Viridiplantae</taxon>
        <taxon>Streptophyta</taxon>
        <taxon>Embryophyta</taxon>
        <taxon>Tracheophyta</taxon>
        <taxon>Polypodiopsida</taxon>
        <taxon>Polypodiidae</taxon>
        <taxon>Polypodiales</taxon>
        <taxon>Pteridineae</taxon>
        <taxon>Pteridaceae</taxon>
        <taxon>Parkerioideae</taxon>
        <taxon>Ceratopteris</taxon>
    </lineage>
</organism>
<evidence type="ECO:0000256" key="2">
    <source>
        <dbReference type="PROSITE-ProRule" id="PRU00708"/>
    </source>
</evidence>
<evidence type="ECO:0000313" key="4">
    <source>
        <dbReference type="Proteomes" id="UP000825935"/>
    </source>
</evidence>
<dbReference type="Pfam" id="PF01535">
    <property type="entry name" value="PPR"/>
    <property type="match status" value="7"/>
</dbReference>
<dbReference type="AlphaFoldDB" id="A0A8T2UFY6"/>
<keyword evidence="1" id="KW-0677">Repeat</keyword>
<dbReference type="OrthoDB" id="1882346at2759"/>
<feature type="repeat" description="PPR" evidence="2">
    <location>
        <begin position="479"/>
        <end position="513"/>
    </location>
</feature>
<dbReference type="PANTHER" id="PTHR47926">
    <property type="entry name" value="PENTATRICOPEPTIDE REPEAT-CONTAINING PROTEIN"/>
    <property type="match status" value="1"/>
</dbReference>
<name>A0A8T2UFY6_CERRI</name>
<dbReference type="GO" id="GO:0048731">
    <property type="term" value="P:system development"/>
    <property type="evidence" value="ECO:0007669"/>
    <property type="project" value="UniProtKB-ARBA"/>
</dbReference>
<feature type="repeat" description="PPR" evidence="2">
    <location>
        <begin position="176"/>
        <end position="210"/>
    </location>
</feature>
<sequence>MPPLPSVQVSAEILLNARHRKSVQFLLHVSGQIHLQGLDAHPSVANELASALVAADSNIHHVQLVFDRLSCPNSCTWDSLIMSYIANGEFHSAFGLYERMQQNACSFTSALTLLKLLQVCTELRDIHRGQKLHADFLKSGLLQHDLFIGSALVEFYAKIRCLLEAQVVFDELTVHDVVLWTTLIGAYVEQGYGVNALHFFKQMQDEGLSPDVVAFAYSLKACTTIQEASVGEDIHNEIVIKGLDTDRIVSNTLVDMYIKCGFLNHGRIVFDKLVVRDVVTWNVLITGYVDHGYEEMALRCYHQMQQEGICPDDLSLVASLRACSSIQSIESGQDIHLLSVKLGLEGDLFVSNTLVDMYAKCGLLAEAQTVFDGLSVRDEVSWNALLSGYADHGCVKEALECFEQVKAKALSPHIAMFICAIKACGSVGVIRSGEQLYSDIIIRGLEGDVTVCNSLIYMYANCNCLTEAEYLFHKIVVKSEVSWNTMIAAYWDRGQSEEALDCYGRLQNSGSNPGSVTVVCSLKACGSMGTICKGNEIHMQAAFQGIEKELYVGNTLVDMYAKCGCLSEAQKVFNDLSERDNVSYNALITGWAQLGESRIVLEVFERMIRDGIDPDFFTFINILNACCHAGLLEEGQLFFHIMTNEFCIVSTPDHHSCLVNLFGRAGLVHEAVIVMNRMPFHPNIIVWHIILAACQKWGNAELGLEAFEHTLQLNEMDTAAYFCMCNIYSESSEG</sequence>
<feature type="repeat" description="PPR" evidence="2">
    <location>
        <begin position="277"/>
        <end position="311"/>
    </location>
</feature>
<evidence type="ECO:0000256" key="1">
    <source>
        <dbReference type="ARBA" id="ARBA00022737"/>
    </source>
</evidence>
<dbReference type="SUPFAM" id="SSF48452">
    <property type="entry name" value="TPR-like"/>
    <property type="match status" value="1"/>
</dbReference>
<keyword evidence="4" id="KW-1185">Reference proteome</keyword>
<dbReference type="Gene3D" id="1.25.40.10">
    <property type="entry name" value="Tetratricopeptide repeat domain"/>
    <property type="match status" value="5"/>
</dbReference>
<protein>
    <recommendedName>
        <fullName evidence="5">Pentatricopeptide repeat-containing protein</fullName>
    </recommendedName>
</protein>
<dbReference type="GO" id="GO:0003723">
    <property type="term" value="F:RNA binding"/>
    <property type="evidence" value="ECO:0007669"/>
    <property type="project" value="InterPro"/>
</dbReference>
<dbReference type="Pfam" id="PF13041">
    <property type="entry name" value="PPR_2"/>
    <property type="match status" value="3"/>
</dbReference>
<dbReference type="EMBL" id="CM035412">
    <property type="protein sequence ID" value="KAH7432703.1"/>
    <property type="molecule type" value="Genomic_DNA"/>
</dbReference>
<reference evidence="3" key="1">
    <citation type="submission" date="2021-08" db="EMBL/GenBank/DDBJ databases">
        <title>WGS assembly of Ceratopteris richardii.</title>
        <authorList>
            <person name="Marchant D.B."/>
            <person name="Chen G."/>
            <person name="Jenkins J."/>
            <person name="Shu S."/>
            <person name="Leebens-Mack J."/>
            <person name="Grimwood J."/>
            <person name="Schmutz J."/>
            <person name="Soltis P."/>
            <person name="Soltis D."/>
            <person name="Chen Z.-H."/>
        </authorList>
    </citation>
    <scope>NUCLEOTIDE SEQUENCE</scope>
    <source>
        <strain evidence="3">Whitten #5841</strain>
        <tissue evidence="3">Leaf</tissue>
    </source>
</reference>
<accession>A0A8T2UFY6</accession>
<proteinExistence type="predicted"/>
<dbReference type="InterPro" id="IPR046960">
    <property type="entry name" value="PPR_At4g14850-like_plant"/>
</dbReference>
<dbReference type="PANTHER" id="PTHR47926:SF382">
    <property type="entry name" value="PENTACOTRIPEPTIDE-REPEAT REGION OF PRORP DOMAIN-CONTAINING PROTEIN"/>
    <property type="match status" value="1"/>
</dbReference>